<dbReference type="EMBL" id="JBHSMH010000120">
    <property type="protein sequence ID" value="MFC5472267.1"/>
    <property type="molecule type" value="Genomic_DNA"/>
</dbReference>
<accession>A0ABW0M527</accession>
<protein>
    <recommendedName>
        <fullName evidence="3">DUF5643 domain-containing protein</fullName>
    </recommendedName>
</protein>
<comment type="caution">
    <text evidence="1">The sequence shown here is derived from an EMBL/GenBank/DDBJ whole genome shotgun (WGS) entry which is preliminary data.</text>
</comment>
<evidence type="ECO:0008006" key="3">
    <source>
        <dbReference type="Google" id="ProtNLM"/>
    </source>
</evidence>
<reference evidence="2" key="1">
    <citation type="journal article" date="2019" name="Int. J. Syst. Evol. Microbiol.">
        <title>The Global Catalogue of Microorganisms (GCM) 10K type strain sequencing project: providing services to taxonomists for standard genome sequencing and annotation.</title>
        <authorList>
            <consortium name="The Broad Institute Genomics Platform"/>
            <consortium name="The Broad Institute Genome Sequencing Center for Infectious Disease"/>
            <person name="Wu L."/>
            <person name="Ma J."/>
        </authorList>
    </citation>
    <scope>NUCLEOTIDE SEQUENCE [LARGE SCALE GENOMIC DNA]</scope>
    <source>
        <strain evidence="2">CCUG 57113</strain>
    </source>
</reference>
<evidence type="ECO:0000313" key="1">
    <source>
        <dbReference type="EMBL" id="MFC5472267.1"/>
    </source>
</evidence>
<dbReference type="RefSeq" id="WP_209749813.1">
    <property type="nucleotide sequence ID" value="NZ_JBHSMH010000120.1"/>
</dbReference>
<sequence length="194" mass="22229">MNKKTVFAIVEWALIALLVWLVFREQAFPVLIGSSSPEKAFRQSESTYHYGPSTILRKVEVPGDDRQVIFLSKYKDWFSAHSVIKGRIGWRPGGGVAGVKIKPDKPLTYSWEGHGIKDGRMLLKFYGYVPDDRISTVELLKTDVETGKAAPLMEKLNADRMFLFRWEEESSRWEWSAIRGLDSNGQVVYEQKLN</sequence>
<keyword evidence="2" id="KW-1185">Reference proteome</keyword>
<proteinExistence type="predicted"/>
<gene>
    <name evidence="1" type="ORF">ACFPPD_26640</name>
</gene>
<organism evidence="1 2">
    <name type="scientific">Cohnella suwonensis</name>
    <dbReference type="NCBI Taxonomy" id="696072"/>
    <lineage>
        <taxon>Bacteria</taxon>
        <taxon>Bacillati</taxon>
        <taxon>Bacillota</taxon>
        <taxon>Bacilli</taxon>
        <taxon>Bacillales</taxon>
        <taxon>Paenibacillaceae</taxon>
        <taxon>Cohnella</taxon>
    </lineage>
</organism>
<evidence type="ECO:0000313" key="2">
    <source>
        <dbReference type="Proteomes" id="UP001596105"/>
    </source>
</evidence>
<name>A0ABW0M527_9BACL</name>
<dbReference type="Proteomes" id="UP001596105">
    <property type="component" value="Unassembled WGS sequence"/>
</dbReference>